<keyword evidence="6" id="KW-1015">Disulfide bond</keyword>
<dbReference type="PROSITE" id="PS51352">
    <property type="entry name" value="THIOREDOXIN_2"/>
    <property type="match status" value="1"/>
</dbReference>
<evidence type="ECO:0000313" key="14">
    <source>
        <dbReference type="EMBL" id="TSB04855.1"/>
    </source>
</evidence>
<dbReference type="Pfam" id="PF00578">
    <property type="entry name" value="AhpC-TSA"/>
    <property type="match status" value="1"/>
</dbReference>
<dbReference type="InterPro" id="IPR036249">
    <property type="entry name" value="Thioredoxin-like_sf"/>
</dbReference>
<evidence type="ECO:0000256" key="4">
    <source>
        <dbReference type="ARBA" id="ARBA00022862"/>
    </source>
</evidence>
<comment type="caution">
    <text evidence="14">The sequence shown here is derived from an EMBL/GenBank/DDBJ whole genome shotgun (WGS) entry which is preliminary data.</text>
</comment>
<evidence type="ECO:0000256" key="12">
    <source>
        <dbReference type="SAM" id="SignalP"/>
    </source>
</evidence>
<dbReference type="EC" id="1.11.1.24" evidence="2"/>
<evidence type="ECO:0000256" key="9">
    <source>
        <dbReference type="ARBA" id="ARBA00038489"/>
    </source>
</evidence>
<evidence type="ECO:0000256" key="1">
    <source>
        <dbReference type="ARBA" id="ARBA00003330"/>
    </source>
</evidence>
<evidence type="ECO:0000256" key="5">
    <source>
        <dbReference type="ARBA" id="ARBA00023002"/>
    </source>
</evidence>
<protein>
    <recommendedName>
        <fullName evidence="2">thioredoxin-dependent peroxiredoxin</fullName>
        <ecNumber evidence="2">1.11.1.24</ecNumber>
    </recommendedName>
    <alternativeName>
        <fullName evidence="8">Thioredoxin peroxidase</fullName>
    </alternativeName>
    <alternativeName>
        <fullName evidence="10">Thioredoxin-dependent peroxiredoxin Bcp</fullName>
    </alternativeName>
</protein>
<feature type="domain" description="Thioredoxin" evidence="13">
    <location>
        <begin position="21"/>
        <end position="172"/>
    </location>
</feature>
<keyword evidence="5" id="KW-0560">Oxidoreductase</keyword>
<dbReference type="GO" id="GO:0045454">
    <property type="term" value="P:cell redox homeostasis"/>
    <property type="evidence" value="ECO:0007669"/>
    <property type="project" value="TreeGrafter"/>
</dbReference>
<dbReference type="PANTHER" id="PTHR42801">
    <property type="entry name" value="THIOREDOXIN-DEPENDENT PEROXIDE REDUCTASE"/>
    <property type="match status" value="1"/>
</dbReference>
<evidence type="ECO:0000313" key="15">
    <source>
        <dbReference type="Proteomes" id="UP000320160"/>
    </source>
</evidence>
<dbReference type="GO" id="GO:0034599">
    <property type="term" value="P:cellular response to oxidative stress"/>
    <property type="evidence" value="ECO:0007669"/>
    <property type="project" value="TreeGrafter"/>
</dbReference>
<name>A0A553WJF3_9SPHN</name>
<dbReference type="Proteomes" id="UP000320160">
    <property type="component" value="Unassembled WGS sequence"/>
</dbReference>
<proteinExistence type="inferred from homology"/>
<feature type="chain" id="PRO_5021874498" description="thioredoxin-dependent peroxiredoxin" evidence="12">
    <location>
        <begin position="20"/>
        <end position="178"/>
    </location>
</feature>
<dbReference type="AlphaFoldDB" id="A0A553WJF3"/>
<dbReference type="PANTHER" id="PTHR42801:SF4">
    <property type="entry name" value="AHPC_TSA FAMILY PROTEIN"/>
    <property type="match status" value="1"/>
</dbReference>
<dbReference type="CDD" id="cd03017">
    <property type="entry name" value="PRX_BCP"/>
    <property type="match status" value="1"/>
</dbReference>
<evidence type="ECO:0000256" key="2">
    <source>
        <dbReference type="ARBA" id="ARBA00013017"/>
    </source>
</evidence>
<dbReference type="GO" id="GO:0005737">
    <property type="term" value="C:cytoplasm"/>
    <property type="evidence" value="ECO:0007669"/>
    <property type="project" value="TreeGrafter"/>
</dbReference>
<gene>
    <name evidence="14" type="ORF">FOM92_05510</name>
</gene>
<dbReference type="EMBL" id="VKKU01000001">
    <property type="protein sequence ID" value="TSB04855.1"/>
    <property type="molecule type" value="Genomic_DNA"/>
</dbReference>
<accession>A0A553WJF3</accession>
<organism evidence="14 15">
    <name type="scientific">Sphingorhabdus contaminans</name>
    <dbReference type="NCBI Taxonomy" id="1343899"/>
    <lineage>
        <taxon>Bacteria</taxon>
        <taxon>Pseudomonadati</taxon>
        <taxon>Pseudomonadota</taxon>
        <taxon>Alphaproteobacteria</taxon>
        <taxon>Sphingomonadales</taxon>
        <taxon>Sphingomonadaceae</taxon>
        <taxon>Sphingorhabdus</taxon>
    </lineage>
</organism>
<comment type="catalytic activity">
    <reaction evidence="11">
        <text>a hydroperoxide + [thioredoxin]-dithiol = an alcohol + [thioredoxin]-disulfide + H2O</text>
        <dbReference type="Rhea" id="RHEA:62620"/>
        <dbReference type="Rhea" id="RHEA-COMP:10698"/>
        <dbReference type="Rhea" id="RHEA-COMP:10700"/>
        <dbReference type="ChEBI" id="CHEBI:15377"/>
        <dbReference type="ChEBI" id="CHEBI:29950"/>
        <dbReference type="ChEBI" id="CHEBI:30879"/>
        <dbReference type="ChEBI" id="CHEBI:35924"/>
        <dbReference type="ChEBI" id="CHEBI:50058"/>
        <dbReference type="EC" id="1.11.1.24"/>
    </reaction>
</comment>
<keyword evidence="3" id="KW-0575">Peroxidase</keyword>
<keyword evidence="15" id="KW-1185">Reference proteome</keyword>
<dbReference type="GO" id="GO:0008379">
    <property type="term" value="F:thioredoxin peroxidase activity"/>
    <property type="evidence" value="ECO:0007669"/>
    <property type="project" value="TreeGrafter"/>
</dbReference>
<dbReference type="InterPro" id="IPR000866">
    <property type="entry name" value="AhpC/TSA"/>
</dbReference>
<comment type="function">
    <text evidence="1">Thiol-specific peroxidase that catalyzes the reduction of hydrogen peroxide and organic hydroperoxides to water and alcohols, respectively. Plays a role in cell protection against oxidative stress by detoxifying peroxides and as sensor of hydrogen peroxide-mediated signaling events.</text>
</comment>
<evidence type="ECO:0000256" key="7">
    <source>
        <dbReference type="ARBA" id="ARBA00023284"/>
    </source>
</evidence>
<dbReference type="Gene3D" id="3.40.30.10">
    <property type="entry name" value="Glutaredoxin"/>
    <property type="match status" value="1"/>
</dbReference>
<comment type="similarity">
    <text evidence="9">Belongs to the peroxiredoxin family. BCP/PrxQ subfamily.</text>
</comment>
<dbReference type="RefSeq" id="WP_143775771.1">
    <property type="nucleotide sequence ID" value="NZ_VKKU01000001.1"/>
</dbReference>
<dbReference type="SUPFAM" id="SSF52833">
    <property type="entry name" value="Thioredoxin-like"/>
    <property type="match status" value="1"/>
</dbReference>
<keyword evidence="4" id="KW-0049">Antioxidant</keyword>
<evidence type="ECO:0000259" key="13">
    <source>
        <dbReference type="PROSITE" id="PS51352"/>
    </source>
</evidence>
<evidence type="ECO:0000256" key="10">
    <source>
        <dbReference type="ARBA" id="ARBA00042639"/>
    </source>
</evidence>
<evidence type="ECO:0000256" key="3">
    <source>
        <dbReference type="ARBA" id="ARBA00022559"/>
    </source>
</evidence>
<dbReference type="InterPro" id="IPR013766">
    <property type="entry name" value="Thioredoxin_domain"/>
</dbReference>
<evidence type="ECO:0000256" key="8">
    <source>
        <dbReference type="ARBA" id="ARBA00032824"/>
    </source>
</evidence>
<evidence type="ECO:0000256" key="6">
    <source>
        <dbReference type="ARBA" id="ARBA00023157"/>
    </source>
</evidence>
<keyword evidence="7" id="KW-0676">Redox-active center</keyword>
<evidence type="ECO:0000256" key="11">
    <source>
        <dbReference type="ARBA" id="ARBA00049091"/>
    </source>
</evidence>
<keyword evidence="12" id="KW-0732">Signal</keyword>
<feature type="signal peptide" evidence="12">
    <location>
        <begin position="1"/>
        <end position="19"/>
    </location>
</feature>
<sequence>MKRLAFLMTLALATTPVFGALKPGARATDFTTQAVQAGDAYTYNLNKALKRGPVVLYFYPKAFTSGCTVEAHEFSEAADDFAAYGASIIGMSADKIDTLKKFSVEACRNKFTVGVASPPVIKAYDVGLPVMGGSNRTTYVIAPDGKILFAYSDLSVKGHVSGALKAVKDWRAANPKGK</sequence>
<dbReference type="InterPro" id="IPR050924">
    <property type="entry name" value="Peroxiredoxin_BCP/PrxQ"/>
</dbReference>
<reference evidence="14 15" key="1">
    <citation type="submission" date="2019-07" db="EMBL/GenBank/DDBJ databases">
        <authorList>
            <person name="Park M."/>
        </authorList>
    </citation>
    <scope>NUCLEOTIDE SEQUENCE [LARGE SCALE GENOMIC DNA]</scope>
    <source>
        <strain evidence="14 15">KCTC32445</strain>
    </source>
</reference>
<dbReference type="OrthoDB" id="5572803at2"/>